<dbReference type="EMBL" id="JAIWYP010000008">
    <property type="protein sequence ID" value="KAH3780722.1"/>
    <property type="molecule type" value="Genomic_DNA"/>
</dbReference>
<protein>
    <recommendedName>
        <fullName evidence="2">Paraneoplastic antigen Ma-like C-terminal domain-containing protein</fullName>
    </recommendedName>
</protein>
<feature type="coiled-coil region" evidence="1">
    <location>
        <begin position="377"/>
        <end position="435"/>
    </location>
</feature>
<evidence type="ECO:0000256" key="1">
    <source>
        <dbReference type="SAM" id="Coils"/>
    </source>
</evidence>
<proteinExistence type="predicted"/>
<reference evidence="3" key="2">
    <citation type="submission" date="2020-11" db="EMBL/GenBank/DDBJ databases">
        <authorList>
            <person name="McCartney M.A."/>
            <person name="Auch B."/>
            <person name="Kono T."/>
            <person name="Mallez S."/>
            <person name="Becker A."/>
            <person name="Gohl D.M."/>
            <person name="Silverstein K.A.T."/>
            <person name="Koren S."/>
            <person name="Bechman K.B."/>
            <person name="Herman A."/>
            <person name="Abrahante J.E."/>
            <person name="Garbe J."/>
        </authorList>
    </citation>
    <scope>NUCLEOTIDE SEQUENCE</scope>
    <source>
        <strain evidence="3">Duluth1</strain>
        <tissue evidence="3">Whole animal</tissue>
    </source>
</reference>
<accession>A0A9D4EMN1</accession>
<evidence type="ECO:0000313" key="3">
    <source>
        <dbReference type="EMBL" id="KAH3780722.1"/>
    </source>
</evidence>
<dbReference type="InterPro" id="IPR026523">
    <property type="entry name" value="PNMA"/>
</dbReference>
<dbReference type="Pfam" id="PF14893">
    <property type="entry name" value="PNMA"/>
    <property type="match status" value="1"/>
</dbReference>
<dbReference type="PANTHER" id="PTHR23095:SF17">
    <property type="entry name" value="PARANEOPLASTIC ANTIGEN MA1"/>
    <property type="match status" value="1"/>
</dbReference>
<dbReference type="Proteomes" id="UP000828390">
    <property type="component" value="Unassembled WGS sequence"/>
</dbReference>
<reference evidence="3" key="1">
    <citation type="journal article" date="2019" name="bioRxiv">
        <title>The Genome of the Zebra Mussel, Dreissena polymorpha: A Resource for Invasive Species Research.</title>
        <authorList>
            <person name="McCartney M.A."/>
            <person name="Auch B."/>
            <person name="Kono T."/>
            <person name="Mallez S."/>
            <person name="Zhang Y."/>
            <person name="Obille A."/>
            <person name="Becker A."/>
            <person name="Abrahante J.E."/>
            <person name="Garbe J."/>
            <person name="Badalamenti J.P."/>
            <person name="Herman A."/>
            <person name="Mangelson H."/>
            <person name="Liachko I."/>
            <person name="Sullivan S."/>
            <person name="Sone E.D."/>
            <person name="Koren S."/>
            <person name="Silverstein K.A.T."/>
            <person name="Beckman K.B."/>
            <person name="Gohl D.M."/>
        </authorList>
    </citation>
    <scope>NUCLEOTIDE SEQUENCE</scope>
    <source>
        <strain evidence="3">Duluth1</strain>
        <tissue evidence="3">Whole animal</tissue>
    </source>
</reference>
<organism evidence="3 4">
    <name type="scientific">Dreissena polymorpha</name>
    <name type="common">Zebra mussel</name>
    <name type="synonym">Mytilus polymorpha</name>
    <dbReference type="NCBI Taxonomy" id="45954"/>
    <lineage>
        <taxon>Eukaryota</taxon>
        <taxon>Metazoa</taxon>
        <taxon>Spiralia</taxon>
        <taxon>Lophotrochozoa</taxon>
        <taxon>Mollusca</taxon>
        <taxon>Bivalvia</taxon>
        <taxon>Autobranchia</taxon>
        <taxon>Heteroconchia</taxon>
        <taxon>Euheterodonta</taxon>
        <taxon>Imparidentia</taxon>
        <taxon>Neoheterodontei</taxon>
        <taxon>Myida</taxon>
        <taxon>Dreissenoidea</taxon>
        <taxon>Dreissenidae</taxon>
        <taxon>Dreissena</taxon>
    </lineage>
</organism>
<keyword evidence="1" id="KW-0175">Coiled coil</keyword>
<dbReference type="OrthoDB" id="6159874at2759"/>
<evidence type="ECO:0000313" key="4">
    <source>
        <dbReference type="Proteomes" id="UP000828390"/>
    </source>
</evidence>
<keyword evidence="4" id="KW-1185">Reference proteome</keyword>
<evidence type="ECO:0000259" key="2">
    <source>
        <dbReference type="Pfam" id="PF14893"/>
    </source>
</evidence>
<sequence length="435" mass="51457">MRETVIDIDYDDDVVLQGACGYDYRLDYSKMNTERGQSLITVGEYGQVDQIRTQLDILSEGSSASIDTVDSELNWLEQKAMKEDVVQFVHSEDRIKRERGKDNTYDHTLMKRDIQDESGYDDIELLQKQIELMKLKENENSKTIEMKSQLKELKERYRLREEKDRQYTERVRALKQQTRDLEQSPLEKQSVLSSLDGELMEPSHHKHTSNKHRKKITDKQEHMPFMIKSNVPKFSDAAQFQEWKIEVESMIISNIYHKEILRQAIRTAIGGKPRKILTTLKPTATTEEILKTLESNFGDIKSGESLMEEYYIAKQEKDEDISAWGIRLEELLQKAIDRGKIKEYRKEKMLKTRFWKHLGNTELKNATRMFYESDCTFEELRRNVRKEEQELKSAKEPEHPKQVNVHQMDNHLEILNDLKEQMKEMEKKINTLTQE</sequence>
<dbReference type="AlphaFoldDB" id="A0A9D4EMN1"/>
<gene>
    <name evidence="3" type="ORF">DPMN_158543</name>
</gene>
<dbReference type="InterPro" id="IPR048270">
    <property type="entry name" value="PNMA_C"/>
</dbReference>
<name>A0A9D4EMN1_DREPO</name>
<feature type="domain" description="Paraneoplastic antigen Ma-like C-terminal" evidence="2">
    <location>
        <begin position="236"/>
        <end position="349"/>
    </location>
</feature>
<feature type="coiled-coil region" evidence="1">
    <location>
        <begin position="136"/>
        <end position="170"/>
    </location>
</feature>
<comment type="caution">
    <text evidence="3">The sequence shown here is derived from an EMBL/GenBank/DDBJ whole genome shotgun (WGS) entry which is preliminary data.</text>
</comment>
<dbReference type="PANTHER" id="PTHR23095">
    <property type="entry name" value="PARANEOPLASTIC ANTIGEN"/>
    <property type="match status" value="1"/>
</dbReference>